<proteinExistence type="predicted"/>
<keyword evidence="3" id="KW-1185">Reference proteome</keyword>
<dbReference type="AlphaFoldDB" id="A0AAE0W5Y0"/>
<gene>
    <name evidence="2" type="ORF">CHS0354_022020</name>
</gene>
<dbReference type="Proteomes" id="UP001195483">
    <property type="component" value="Unassembled WGS sequence"/>
</dbReference>
<evidence type="ECO:0000256" key="1">
    <source>
        <dbReference type="SAM" id="MobiDB-lite"/>
    </source>
</evidence>
<feature type="region of interest" description="Disordered" evidence="1">
    <location>
        <begin position="1"/>
        <end position="37"/>
    </location>
</feature>
<evidence type="ECO:0000313" key="3">
    <source>
        <dbReference type="Proteomes" id="UP001195483"/>
    </source>
</evidence>
<sequence length="123" mass="13604">MKRGVTPHNYNLRRRPAPELLTPSHFTPSGSTKLKTAATAPPFPIDRSLLPPTSIILHGTSSTYTSPVTIYPPTPIQSHGYILYLRIASDDLPSITDSTYDFNQFNAYHTYTCFRACTLASSS</sequence>
<reference evidence="2" key="3">
    <citation type="submission" date="2023-05" db="EMBL/GenBank/DDBJ databases">
        <authorList>
            <person name="Smith C.H."/>
        </authorList>
    </citation>
    <scope>NUCLEOTIDE SEQUENCE</scope>
    <source>
        <strain evidence="2">CHS0354</strain>
        <tissue evidence="2">Mantle</tissue>
    </source>
</reference>
<name>A0AAE0W5Y0_9BIVA</name>
<accession>A0AAE0W5Y0</accession>
<evidence type="ECO:0000313" key="2">
    <source>
        <dbReference type="EMBL" id="KAK3602279.1"/>
    </source>
</evidence>
<organism evidence="2 3">
    <name type="scientific">Potamilus streckersoni</name>
    <dbReference type="NCBI Taxonomy" id="2493646"/>
    <lineage>
        <taxon>Eukaryota</taxon>
        <taxon>Metazoa</taxon>
        <taxon>Spiralia</taxon>
        <taxon>Lophotrochozoa</taxon>
        <taxon>Mollusca</taxon>
        <taxon>Bivalvia</taxon>
        <taxon>Autobranchia</taxon>
        <taxon>Heteroconchia</taxon>
        <taxon>Palaeoheterodonta</taxon>
        <taxon>Unionida</taxon>
        <taxon>Unionoidea</taxon>
        <taxon>Unionidae</taxon>
        <taxon>Ambleminae</taxon>
        <taxon>Lampsilini</taxon>
        <taxon>Potamilus</taxon>
    </lineage>
</organism>
<reference evidence="2" key="1">
    <citation type="journal article" date="2021" name="Genome Biol. Evol.">
        <title>A High-Quality Reference Genome for a Parasitic Bivalve with Doubly Uniparental Inheritance (Bivalvia: Unionida).</title>
        <authorList>
            <person name="Smith C.H."/>
        </authorList>
    </citation>
    <scope>NUCLEOTIDE SEQUENCE</scope>
    <source>
        <strain evidence="2">CHS0354</strain>
    </source>
</reference>
<reference evidence="2" key="2">
    <citation type="journal article" date="2021" name="Genome Biol. Evol.">
        <title>Developing a high-quality reference genome for a parasitic bivalve with doubly uniparental inheritance (Bivalvia: Unionida).</title>
        <authorList>
            <person name="Smith C.H."/>
        </authorList>
    </citation>
    <scope>NUCLEOTIDE SEQUENCE</scope>
    <source>
        <strain evidence="2">CHS0354</strain>
        <tissue evidence="2">Mantle</tissue>
    </source>
</reference>
<feature type="compositionally biased region" description="Polar residues" evidence="1">
    <location>
        <begin position="24"/>
        <end position="34"/>
    </location>
</feature>
<feature type="compositionally biased region" description="Basic residues" evidence="1">
    <location>
        <begin position="1"/>
        <end position="15"/>
    </location>
</feature>
<comment type="caution">
    <text evidence="2">The sequence shown here is derived from an EMBL/GenBank/DDBJ whole genome shotgun (WGS) entry which is preliminary data.</text>
</comment>
<dbReference type="EMBL" id="JAEAOA010001335">
    <property type="protein sequence ID" value="KAK3602279.1"/>
    <property type="molecule type" value="Genomic_DNA"/>
</dbReference>
<protein>
    <submittedName>
        <fullName evidence="2">Uncharacterized protein</fullName>
    </submittedName>
</protein>